<gene>
    <name evidence="3" type="ORF">FB564_2756</name>
    <name evidence="2" type="ORF">Sar04_46550</name>
</gene>
<keyword evidence="1" id="KW-0732">Signal</keyword>
<dbReference type="EMBL" id="VFOL01000001">
    <property type="protein sequence ID" value="TQL37591.1"/>
    <property type="molecule type" value="Genomic_DNA"/>
</dbReference>
<evidence type="ECO:0000313" key="2">
    <source>
        <dbReference type="EMBL" id="GIM87919.1"/>
    </source>
</evidence>
<sequence length="227" mass="23568">MLRRRLPAALAVLAFLVPAGCGTAEGSSDAGSSAGSAAVGEPWYDEITPTDANGAAGGTDGPCPLPVTFPVAEGWQAEAIELPDPTAAGVDDPELAAEMTAMMVIRGDATARCEVDGRGAGGGFLRVWTTEQDVTPRAALDAFLADTSIEQATEAQFRDVTAGDLTGVEATWVSHNELLDEERRSWAVAVPANGQSLLFEVSEGLLTEHSDLLPAYRLTVQGLRTAG</sequence>
<dbReference type="Proteomes" id="UP000315983">
    <property type="component" value="Unassembled WGS sequence"/>
</dbReference>
<feature type="signal peptide" evidence="1">
    <location>
        <begin position="1"/>
        <end position="24"/>
    </location>
</feature>
<organism evidence="3 4">
    <name type="scientific">Salinispora arenicola</name>
    <dbReference type="NCBI Taxonomy" id="168697"/>
    <lineage>
        <taxon>Bacteria</taxon>
        <taxon>Bacillati</taxon>
        <taxon>Actinomycetota</taxon>
        <taxon>Actinomycetes</taxon>
        <taxon>Micromonosporales</taxon>
        <taxon>Micromonosporaceae</taxon>
        <taxon>Salinispora</taxon>
    </lineage>
</organism>
<evidence type="ECO:0000313" key="4">
    <source>
        <dbReference type="Proteomes" id="UP000315983"/>
    </source>
</evidence>
<dbReference type="AlphaFoldDB" id="A0A542XP09"/>
<accession>A0A542XP09</accession>
<reference evidence="3 4" key="1">
    <citation type="submission" date="2019-06" db="EMBL/GenBank/DDBJ databases">
        <title>Sequencing the genomes of 1000 actinobacteria strains.</title>
        <authorList>
            <person name="Klenk H.-P."/>
        </authorList>
    </citation>
    <scope>NUCLEOTIDE SEQUENCE [LARGE SCALE GENOMIC DNA]</scope>
    <source>
        <strain evidence="3 4">DSM 44819</strain>
    </source>
</reference>
<name>A0A542XP09_SALAC</name>
<proteinExistence type="predicted"/>
<reference evidence="2 5" key="2">
    <citation type="submission" date="2021-03" db="EMBL/GenBank/DDBJ databases">
        <title>Whole genome shotgun sequence of Salinispora arenicola NBRC 105043.</title>
        <authorList>
            <person name="Komaki H."/>
            <person name="Tamura T."/>
        </authorList>
    </citation>
    <scope>NUCLEOTIDE SEQUENCE [LARGE SCALE GENOMIC DNA]</scope>
    <source>
        <strain evidence="2 5">NBRC 105043</strain>
    </source>
</reference>
<evidence type="ECO:0008006" key="6">
    <source>
        <dbReference type="Google" id="ProtNLM"/>
    </source>
</evidence>
<evidence type="ECO:0000256" key="1">
    <source>
        <dbReference type="SAM" id="SignalP"/>
    </source>
</evidence>
<evidence type="ECO:0000313" key="5">
    <source>
        <dbReference type="Proteomes" id="UP000677457"/>
    </source>
</evidence>
<keyword evidence="5" id="KW-1185">Reference proteome</keyword>
<dbReference type="Proteomes" id="UP000677457">
    <property type="component" value="Unassembled WGS sequence"/>
</dbReference>
<dbReference type="Pfam" id="PF18966">
    <property type="entry name" value="Lipoprotein_23"/>
    <property type="match status" value="1"/>
</dbReference>
<dbReference type="EMBL" id="BOQM01000052">
    <property type="protein sequence ID" value="GIM87919.1"/>
    <property type="molecule type" value="Genomic_DNA"/>
</dbReference>
<comment type="caution">
    <text evidence="3">The sequence shown here is derived from an EMBL/GenBank/DDBJ whole genome shotgun (WGS) entry which is preliminary data.</text>
</comment>
<dbReference type="InterPro" id="IPR044058">
    <property type="entry name" value="Lipoprotein_23"/>
</dbReference>
<evidence type="ECO:0000313" key="3">
    <source>
        <dbReference type="EMBL" id="TQL37591.1"/>
    </source>
</evidence>
<protein>
    <recommendedName>
        <fullName evidence="6">Lipoprotein</fullName>
    </recommendedName>
</protein>
<feature type="chain" id="PRO_5039422644" description="Lipoprotein" evidence="1">
    <location>
        <begin position="25"/>
        <end position="227"/>
    </location>
</feature>